<dbReference type="Gene3D" id="3.30.530.20">
    <property type="match status" value="1"/>
</dbReference>
<proteinExistence type="predicted"/>
<sequence>MAKTQFKIEYDMQGVPVTLLWQYIFMPHGLEQWFADEVRQDGKTFTFIWDDVPQQAALVSVRSGVYARFHWKDDGRERTFFEMRILVSELTDNKTLQITDFADSPGDVPESKDMWNQSIAALKRRLGL</sequence>
<evidence type="ECO:0000313" key="2">
    <source>
        <dbReference type="EMBL" id="MSS18788.1"/>
    </source>
</evidence>
<keyword evidence="3" id="KW-1185">Reference proteome</keyword>
<dbReference type="Pfam" id="PF19569">
    <property type="entry name" value="START_2"/>
    <property type="match status" value="1"/>
</dbReference>
<dbReference type="Proteomes" id="UP000483362">
    <property type="component" value="Unassembled WGS sequence"/>
</dbReference>
<evidence type="ECO:0000313" key="3">
    <source>
        <dbReference type="Proteomes" id="UP000483362"/>
    </source>
</evidence>
<feature type="domain" description="START-like" evidence="1">
    <location>
        <begin position="3"/>
        <end position="127"/>
    </location>
</feature>
<accession>A0A6L5XH74</accession>
<dbReference type="SUPFAM" id="SSF55961">
    <property type="entry name" value="Bet v1-like"/>
    <property type="match status" value="1"/>
</dbReference>
<dbReference type="InterPro" id="IPR023393">
    <property type="entry name" value="START-like_dom_sf"/>
</dbReference>
<gene>
    <name evidence="2" type="ORF">FYJ29_13630</name>
</gene>
<dbReference type="EMBL" id="VULT01000040">
    <property type="protein sequence ID" value="MSS18788.1"/>
    <property type="molecule type" value="Genomic_DNA"/>
</dbReference>
<dbReference type="RefSeq" id="WP_154328804.1">
    <property type="nucleotide sequence ID" value="NZ_CP045696.1"/>
</dbReference>
<comment type="caution">
    <text evidence="2">The sequence shown here is derived from an EMBL/GenBank/DDBJ whole genome shotgun (WGS) entry which is preliminary data.</text>
</comment>
<reference evidence="2 3" key="1">
    <citation type="submission" date="2019-08" db="EMBL/GenBank/DDBJ databases">
        <title>In-depth cultivation of the pig gut microbiome towards novel bacterial diversity and tailored functional studies.</title>
        <authorList>
            <person name="Wylensek D."/>
            <person name="Hitch T.C.A."/>
            <person name="Clavel T."/>
        </authorList>
    </citation>
    <scope>NUCLEOTIDE SEQUENCE [LARGE SCALE GENOMIC DNA]</scope>
    <source>
        <strain evidence="2 3">Oil-RF-744-WCA-WT-10</strain>
    </source>
</reference>
<name>A0A6L5XH74_9BACT</name>
<dbReference type="AlphaFoldDB" id="A0A6L5XH74"/>
<protein>
    <recommendedName>
        <fullName evidence="1">START-like domain-containing protein</fullName>
    </recommendedName>
</protein>
<evidence type="ECO:0000259" key="1">
    <source>
        <dbReference type="Pfam" id="PF19569"/>
    </source>
</evidence>
<dbReference type="InterPro" id="IPR045736">
    <property type="entry name" value="START_2"/>
</dbReference>
<organism evidence="2 3">
    <name type="scientific">Sodaliphilus pleomorphus</name>
    <dbReference type="NCBI Taxonomy" id="2606626"/>
    <lineage>
        <taxon>Bacteria</taxon>
        <taxon>Pseudomonadati</taxon>
        <taxon>Bacteroidota</taxon>
        <taxon>Bacteroidia</taxon>
        <taxon>Bacteroidales</taxon>
        <taxon>Muribaculaceae</taxon>
        <taxon>Sodaliphilus</taxon>
    </lineage>
</organism>